<evidence type="ECO:0000313" key="5">
    <source>
        <dbReference type="Proteomes" id="UP000608154"/>
    </source>
</evidence>
<keyword evidence="1" id="KW-0560">Oxidoreductase</keyword>
<dbReference type="GO" id="GO:0016705">
    <property type="term" value="F:oxidoreductase activity, acting on paired donors, with incorporation or reduction of molecular oxygen"/>
    <property type="evidence" value="ECO:0007669"/>
    <property type="project" value="InterPro"/>
</dbReference>
<dbReference type="AlphaFoldDB" id="A0A916X560"/>
<dbReference type="InterPro" id="IPR050766">
    <property type="entry name" value="Bact_Lucif_Oxidored"/>
</dbReference>
<evidence type="ECO:0000259" key="3">
    <source>
        <dbReference type="Pfam" id="PF00296"/>
    </source>
</evidence>
<proteinExistence type="predicted"/>
<reference evidence="4" key="2">
    <citation type="submission" date="2020-09" db="EMBL/GenBank/DDBJ databases">
        <authorList>
            <person name="Sun Q."/>
            <person name="Zhou Y."/>
        </authorList>
    </citation>
    <scope>NUCLEOTIDE SEQUENCE</scope>
    <source>
        <strain evidence="4">CGMCC 1.15095</strain>
    </source>
</reference>
<dbReference type="PANTHER" id="PTHR30137:SF8">
    <property type="entry name" value="BLR5498 PROTEIN"/>
    <property type="match status" value="1"/>
</dbReference>
<reference evidence="4" key="1">
    <citation type="journal article" date="2014" name="Int. J. Syst. Evol. Microbiol.">
        <title>Complete genome sequence of Corynebacterium casei LMG S-19264T (=DSM 44701T), isolated from a smear-ripened cheese.</title>
        <authorList>
            <consortium name="US DOE Joint Genome Institute (JGI-PGF)"/>
            <person name="Walter F."/>
            <person name="Albersmeier A."/>
            <person name="Kalinowski J."/>
            <person name="Ruckert C."/>
        </authorList>
    </citation>
    <scope>NUCLEOTIDE SEQUENCE</scope>
    <source>
        <strain evidence="4">CGMCC 1.15095</strain>
    </source>
</reference>
<dbReference type="InterPro" id="IPR011251">
    <property type="entry name" value="Luciferase-like_dom"/>
</dbReference>
<gene>
    <name evidence="4" type="ORF">GCM10011494_15130</name>
</gene>
<dbReference type="EMBL" id="BMHK01000007">
    <property type="protein sequence ID" value="GGB97613.1"/>
    <property type="molecule type" value="Genomic_DNA"/>
</dbReference>
<dbReference type="InterPro" id="IPR036661">
    <property type="entry name" value="Luciferase-like_sf"/>
</dbReference>
<dbReference type="PANTHER" id="PTHR30137">
    <property type="entry name" value="LUCIFERASE-LIKE MONOOXYGENASE"/>
    <property type="match status" value="1"/>
</dbReference>
<feature type="domain" description="Luciferase-like" evidence="3">
    <location>
        <begin position="20"/>
        <end position="335"/>
    </location>
</feature>
<dbReference type="Gene3D" id="3.20.20.30">
    <property type="entry name" value="Luciferase-like domain"/>
    <property type="match status" value="1"/>
</dbReference>
<sequence>MELGLLYEFDVPQPWAGEHPWGQRMAERKAYRDNIEQIVLADTLGFDTVWLVEHHFRENRSHMPCNEVVLGALSQSTRNINLGFGVALMPHEFIHPARIAEKVATVDLLSGGRAVWGMGRSTPMEQIAFGVDIPASKEKMKAAARTVVGMWEEQYYEEHSEYLDFPARMVTPKPYQYPHPPAWMAASTESSARMAGENACGLLCFSIMQPLDKLKLVIDAYREAQKSAVPLTSVHTNKVGVYTLVHCAESRDDFETNRLWESMWWWYKGLAEFHLRWEMGHLTEEQKAAAFPLLESRARGEFDIEEFDREDMVIVGTPDEVLEKLLRYEAAGVDQLLCYLNFGYLPHEAIMKSIELLGTRVIPELKRRGSGQLAAGLEQKIQEAVRKSVAETLWSEDVKLELYPD</sequence>
<dbReference type="SUPFAM" id="SSF51679">
    <property type="entry name" value="Bacterial luciferase-like"/>
    <property type="match status" value="1"/>
</dbReference>
<dbReference type="Proteomes" id="UP000608154">
    <property type="component" value="Unassembled WGS sequence"/>
</dbReference>
<organism evidence="4 5">
    <name type="scientific">Novosphingobium endophyticum</name>
    <dbReference type="NCBI Taxonomy" id="1955250"/>
    <lineage>
        <taxon>Bacteria</taxon>
        <taxon>Pseudomonadati</taxon>
        <taxon>Pseudomonadota</taxon>
        <taxon>Alphaproteobacteria</taxon>
        <taxon>Sphingomonadales</taxon>
        <taxon>Sphingomonadaceae</taxon>
        <taxon>Novosphingobium</taxon>
    </lineage>
</organism>
<accession>A0A916X560</accession>
<dbReference type="Pfam" id="PF00296">
    <property type="entry name" value="Bac_luciferase"/>
    <property type="match status" value="1"/>
</dbReference>
<dbReference type="RefSeq" id="WP_188770080.1">
    <property type="nucleotide sequence ID" value="NZ_BMHK01000007.1"/>
</dbReference>
<protein>
    <submittedName>
        <fullName evidence="4">Luciferase</fullName>
    </submittedName>
</protein>
<evidence type="ECO:0000256" key="1">
    <source>
        <dbReference type="ARBA" id="ARBA00023002"/>
    </source>
</evidence>
<keyword evidence="2" id="KW-0503">Monooxygenase</keyword>
<evidence type="ECO:0000313" key="4">
    <source>
        <dbReference type="EMBL" id="GGB97613.1"/>
    </source>
</evidence>
<evidence type="ECO:0000256" key="2">
    <source>
        <dbReference type="ARBA" id="ARBA00023033"/>
    </source>
</evidence>
<dbReference type="GO" id="GO:0004497">
    <property type="term" value="F:monooxygenase activity"/>
    <property type="evidence" value="ECO:0007669"/>
    <property type="project" value="UniProtKB-KW"/>
</dbReference>
<dbReference type="GO" id="GO:0005829">
    <property type="term" value="C:cytosol"/>
    <property type="evidence" value="ECO:0007669"/>
    <property type="project" value="TreeGrafter"/>
</dbReference>
<name>A0A916X560_9SPHN</name>
<comment type="caution">
    <text evidence="4">The sequence shown here is derived from an EMBL/GenBank/DDBJ whole genome shotgun (WGS) entry which is preliminary data.</text>
</comment>
<keyword evidence="5" id="KW-1185">Reference proteome</keyword>